<dbReference type="EnsemblPlants" id="AET7Gv20046500.6">
    <property type="protein sequence ID" value="AET7Gv20046500.6"/>
    <property type="gene ID" value="AET7Gv20046500"/>
</dbReference>
<dbReference type="Proteomes" id="UP000015105">
    <property type="component" value="Chromosome 7D"/>
</dbReference>
<dbReference type="STRING" id="200361.A0A453QD30"/>
<reference evidence="2" key="4">
    <citation type="submission" date="2019-03" db="UniProtKB">
        <authorList>
            <consortium name="EnsemblPlants"/>
        </authorList>
    </citation>
    <scope>IDENTIFICATION</scope>
</reference>
<dbReference type="Gene3D" id="3.40.50.300">
    <property type="entry name" value="P-loop containing nucleotide triphosphate hydrolases"/>
    <property type="match status" value="1"/>
</dbReference>
<feature type="compositionally biased region" description="Polar residues" evidence="1">
    <location>
        <begin position="55"/>
        <end position="66"/>
    </location>
</feature>
<organism evidence="2 3">
    <name type="scientific">Aegilops tauschii subsp. strangulata</name>
    <name type="common">Goatgrass</name>
    <dbReference type="NCBI Taxonomy" id="200361"/>
    <lineage>
        <taxon>Eukaryota</taxon>
        <taxon>Viridiplantae</taxon>
        <taxon>Streptophyta</taxon>
        <taxon>Embryophyta</taxon>
        <taxon>Tracheophyta</taxon>
        <taxon>Spermatophyta</taxon>
        <taxon>Magnoliopsida</taxon>
        <taxon>Liliopsida</taxon>
        <taxon>Poales</taxon>
        <taxon>Poaceae</taxon>
        <taxon>BOP clade</taxon>
        <taxon>Pooideae</taxon>
        <taxon>Triticodae</taxon>
        <taxon>Triticeae</taxon>
        <taxon>Triticinae</taxon>
        <taxon>Aegilops</taxon>
    </lineage>
</organism>
<reference evidence="3" key="1">
    <citation type="journal article" date="2014" name="Science">
        <title>Ancient hybridizations among the ancestral genomes of bread wheat.</title>
        <authorList>
            <consortium name="International Wheat Genome Sequencing Consortium,"/>
            <person name="Marcussen T."/>
            <person name="Sandve S.R."/>
            <person name="Heier L."/>
            <person name="Spannagl M."/>
            <person name="Pfeifer M."/>
            <person name="Jakobsen K.S."/>
            <person name="Wulff B.B."/>
            <person name="Steuernagel B."/>
            <person name="Mayer K.F."/>
            <person name="Olsen O.A."/>
        </authorList>
    </citation>
    <scope>NUCLEOTIDE SEQUENCE [LARGE SCALE GENOMIC DNA]</scope>
    <source>
        <strain evidence="3">cv. AL8/78</strain>
    </source>
</reference>
<dbReference type="Gramene" id="AET7Gv20046500.6">
    <property type="protein sequence ID" value="AET7Gv20046500.6"/>
    <property type="gene ID" value="AET7Gv20046500"/>
</dbReference>
<proteinExistence type="predicted"/>
<reference evidence="2" key="5">
    <citation type="journal article" date="2021" name="G3 (Bethesda)">
        <title>Aegilops tauschii genome assembly Aet v5.0 features greater sequence contiguity and improved annotation.</title>
        <authorList>
            <person name="Wang L."/>
            <person name="Zhu T."/>
            <person name="Rodriguez J.C."/>
            <person name="Deal K.R."/>
            <person name="Dubcovsky J."/>
            <person name="McGuire P.E."/>
            <person name="Lux T."/>
            <person name="Spannagl M."/>
            <person name="Mayer K.F.X."/>
            <person name="Baldrich P."/>
            <person name="Meyers B.C."/>
            <person name="Huo N."/>
            <person name="Gu Y.Q."/>
            <person name="Zhou H."/>
            <person name="Devos K.M."/>
            <person name="Bennetzen J.L."/>
            <person name="Unver T."/>
            <person name="Budak H."/>
            <person name="Gulick P.J."/>
            <person name="Galiba G."/>
            <person name="Kalapos B."/>
            <person name="Nelson D.R."/>
            <person name="Li P."/>
            <person name="You F.M."/>
            <person name="Luo M.C."/>
            <person name="Dvorak J."/>
        </authorList>
    </citation>
    <scope>NUCLEOTIDE SEQUENCE [LARGE SCALE GENOMIC DNA]</scope>
    <source>
        <strain evidence="2">cv. AL8/78</strain>
    </source>
</reference>
<protein>
    <recommendedName>
        <fullName evidence="4">Helicase C-terminal domain-containing protein</fullName>
    </recommendedName>
</protein>
<dbReference type="AlphaFoldDB" id="A0A453QD30"/>
<reference evidence="3" key="2">
    <citation type="journal article" date="2017" name="Nat. Plants">
        <title>The Aegilops tauschii genome reveals multiple impacts of transposons.</title>
        <authorList>
            <person name="Zhao G."/>
            <person name="Zou C."/>
            <person name="Li K."/>
            <person name="Wang K."/>
            <person name="Li T."/>
            <person name="Gao L."/>
            <person name="Zhang X."/>
            <person name="Wang H."/>
            <person name="Yang Z."/>
            <person name="Liu X."/>
            <person name="Jiang W."/>
            <person name="Mao L."/>
            <person name="Kong X."/>
            <person name="Jiao Y."/>
            <person name="Jia J."/>
        </authorList>
    </citation>
    <scope>NUCLEOTIDE SEQUENCE [LARGE SCALE GENOMIC DNA]</scope>
    <source>
        <strain evidence="3">cv. AL8/78</strain>
    </source>
</reference>
<dbReference type="InterPro" id="IPR027417">
    <property type="entry name" value="P-loop_NTPase"/>
</dbReference>
<accession>A0A453QD30</accession>
<sequence length="324" mass="33995">AVSPPAPRRRAPVTFAAANPTSAAPAPSRPSAGSAATAAPSSSPQPVTLAGAADDTSSAPRNRQGPQPQAALFDLILCRAAVLAEEYFTPAASVSTPAVMTSPSSPAMTLSHPSSGRHFYLAVDRLQFKMRTLLELLGVVSDRHGSVPIAICVSSRDELDAVCAAVANLPFVSLSPLYSDQDEAERASVLEKSRRAAIQRNQIEDTSIDGSPKPESVVLKLNITVVTDACLPSAAMGEAPLMSRVLINYELPTKKEAYLRRVSACLATDGIVINMVVGGEVALLKSLEETSGFVIAEMPIHVNKLFLTLKICFASNTVSSCGLN</sequence>
<evidence type="ECO:0008006" key="4">
    <source>
        <dbReference type="Google" id="ProtNLM"/>
    </source>
</evidence>
<evidence type="ECO:0000256" key="1">
    <source>
        <dbReference type="SAM" id="MobiDB-lite"/>
    </source>
</evidence>
<reference evidence="2" key="3">
    <citation type="journal article" date="2017" name="Nature">
        <title>Genome sequence of the progenitor of the wheat D genome Aegilops tauschii.</title>
        <authorList>
            <person name="Luo M.C."/>
            <person name="Gu Y.Q."/>
            <person name="Puiu D."/>
            <person name="Wang H."/>
            <person name="Twardziok S.O."/>
            <person name="Deal K.R."/>
            <person name="Huo N."/>
            <person name="Zhu T."/>
            <person name="Wang L."/>
            <person name="Wang Y."/>
            <person name="McGuire P.E."/>
            <person name="Liu S."/>
            <person name="Long H."/>
            <person name="Ramasamy R.K."/>
            <person name="Rodriguez J.C."/>
            <person name="Van S.L."/>
            <person name="Yuan L."/>
            <person name="Wang Z."/>
            <person name="Xia Z."/>
            <person name="Xiao L."/>
            <person name="Anderson O.D."/>
            <person name="Ouyang S."/>
            <person name="Liang Y."/>
            <person name="Zimin A.V."/>
            <person name="Pertea G."/>
            <person name="Qi P."/>
            <person name="Bennetzen J.L."/>
            <person name="Dai X."/>
            <person name="Dawson M.W."/>
            <person name="Muller H.G."/>
            <person name="Kugler K."/>
            <person name="Rivarola-Duarte L."/>
            <person name="Spannagl M."/>
            <person name="Mayer K.F.X."/>
            <person name="Lu F.H."/>
            <person name="Bevan M.W."/>
            <person name="Leroy P."/>
            <person name="Li P."/>
            <person name="You F.M."/>
            <person name="Sun Q."/>
            <person name="Liu Z."/>
            <person name="Lyons E."/>
            <person name="Wicker T."/>
            <person name="Salzberg S.L."/>
            <person name="Devos K.M."/>
            <person name="Dvorak J."/>
        </authorList>
    </citation>
    <scope>NUCLEOTIDE SEQUENCE [LARGE SCALE GENOMIC DNA]</scope>
    <source>
        <strain evidence="2">cv. AL8/78</strain>
    </source>
</reference>
<evidence type="ECO:0000313" key="3">
    <source>
        <dbReference type="Proteomes" id="UP000015105"/>
    </source>
</evidence>
<feature type="region of interest" description="Disordered" evidence="1">
    <location>
        <begin position="1"/>
        <end position="66"/>
    </location>
</feature>
<feature type="compositionally biased region" description="Low complexity" evidence="1">
    <location>
        <begin position="12"/>
        <end position="46"/>
    </location>
</feature>
<name>A0A453QD30_AEGTS</name>
<keyword evidence="3" id="KW-1185">Reference proteome</keyword>
<evidence type="ECO:0000313" key="2">
    <source>
        <dbReference type="EnsemblPlants" id="AET7Gv20046500.6"/>
    </source>
</evidence>